<comment type="caution">
    <text evidence="1">The sequence shown here is derived from an EMBL/GenBank/DDBJ whole genome shotgun (WGS) entry which is preliminary data.</text>
</comment>
<accession>A8S1N2</accession>
<name>A8S1N2_ENTBW</name>
<sequence>MQLLYQSTIIHSIRQFVNPRFIPLQSETHFNKNKIFLPA</sequence>
<reference evidence="1 2" key="2">
    <citation type="submission" date="2007-09" db="EMBL/GenBank/DDBJ databases">
        <title>Draft genome sequence of Clostridium bolteae (ATCC BAA-613).</title>
        <authorList>
            <person name="Sudarsanam P."/>
            <person name="Ley R."/>
            <person name="Guruge J."/>
            <person name="Turnbaugh P.J."/>
            <person name="Mahowald M."/>
            <person name="Liep D."/>
            <person name="Gordon J."/>
        </authorList>
    </citation>
    <scope>NUCLEOTIDE SEQUENCE [LARGE SCALE GENOMIC DNA]</scope>
    <source>
        <strain evidence="2">ATCC BAA-613 / DSM 15670 / CCUG 46953 / JCM 12243 / WAL 16351</strain>
    </source>
</reference>
<dbReference type="EMBL" id="ABCC02000047">
    <property type="protein sequence ID" value="EDP13543.1"/>
    <property type="molecule type" value="Genomic_DNA"/>
</dbReference>
<dbReference type="HOGENOM" id="CLU_3307299_0_0_9"/>
<reference evidence="1 2" key="1">
    <citation type="submission" date="2007-08" db="EMBL/GenBank/DDBJ databases">
        <authorList>
            <person name="Fulton L."/>
            <person name="Clifton S."/>
            <person name="Fulton B."/>
            <person name="Xu J."/>
            <person name="Minx P."/>
            <person name="Pepin K.H."/>
            <person name="Johnson M."/>
            <person name="Thiruvilangam P."/>
            <person name="Bhonagiri V."/>
            <person name="Nash W.E."/>
            <person name="Mardis E.R."/>
            <person name="Wilson R.K."/>
        </authorList>
    </citation>
    <scope>NUCLEOTIDE SEQUENCE [LARGE SCALE GENOMIC DNA]</scope>
    <source>
        <strain evidence="2">ATCC BAA-613 / DSM 15670 / CCUG 46953 / JCM 12243 / WAL 16351</strain>
    </source>
</reference>
<evidence type="ECO:0000313" key="1">
    <source>
        <dbReference type="EMBL" id="EDP13543.1"/>
    </source>
</evidence>
<evidence type="ECO:0000313" key="2">
    <source>
        <dbReference type="Proteomes" id="UP000005396"/>
    </source>
</evidence>
<dbReference type="AlphaFoldDB" id="A8S1N2"/>
<proteinExistence type="predicted"/>
<organism evidence="1 2">
    <name type="scientific">Enterocloster bolteae (strain ATCC BAA-613 / DSM 15670 / CCUG 46953 / JCM 12243 / WAL 16351)</name>
    <name type="common">Clostridium bolteae</name>
    <dbReference type="NCBI Taxonomy" id="411902"/>
    <lineage>
        <taxon>Bacteria</taxon>
        <taxon>Bacillati</taxon>
        <taxon>Bacillota</taxon>
        <taxon>Clostridia</taxon>
        <taxon>Lachnospirales</taxon>
        <taxon>Lachnospiraceae</taxon>
        <taxon>Enterocloster</taxon>
    </lineage>
</organism>
<protein>
    <submittedName>
        <fullName evidence="1">Uncharacterized protein</fullName>
    </submittedName>
</protein>
<gene>
    <name evidence="1" type="ORF">CLOBOL_06108</name>
</gene>
<dbReference type="PaxDb" id="411902-CLOBOL_06108"/>
<dbReference type="Proteomes" id="UP000005396">
    <property type="component" value="Unassembled WGS sequence"/>
</dbReference>